<evidence type="ECO:0000256" key="1">
    <source>
        <dbReference type="ARBA" id="ARBA00004141"/>
    </source>
</evidence>
<evidence type="ECO:0000256" key="5">
    <source>
        <dbReference type="SAM" id="MobiDB-lite"/>
    </source>
</evidence>
<name>A0A0G4GTN5_9ALVE</name>
<keyword evidence="3 6" id="KW-1133">Transmembrane helix</keyword>
<proteinExistence type="predicted"/>
<feature type="transmembrane region" description="Helical" evidence="6">
    <location>
        <begin position="90"/>
        <end position="112"/>
    </location>
</feature>
<protein>
    <recommendedName>
        <fullName evidence="7">Sugar phosphate transporter domain-containing protein</fullName>
    </recommendedName>
</protein>
<organism evidence="8">
    <name type="scientific">Chromera velia CCMP2878</name>
    <dbReference type="NCBI Taxonomy" id="1169474"/>
    <lineage>
        <taxon>Eukaryota</taxon>
        <taxon>Sar</taxon>
        <taxon>Alveolata</taxon>
        <taxon>Colpodellida</taxon>
        <taxon>Chromeraceae</taxon>
        <taxon>Chromera</taxon>
    </lineage>
</organism>
<reference evidence="8" key="1">
    <citation type="submission" date="2014-11" db="EMBL/GenBank/DDBJ databases">
        <authorList>
            <person name="Otto D Thomas"/>
            <person name="Naeem Raeece"/>
        </authorList>
    </citation>
    <scope>NUCLEOTIDE SEQUENCE</scope>
</reference>
<evidence type="ECO:0000256" key="6">
    <source>
        <dbReference type="SAM" id="Phobius"/>
    </source>
</evidence>
<dbReference type="InterPro" id="IPR004853">
    <property type="entry name" value="Sugar_P_trans_dom"/>
</dbReference>
<keyword evidence="4 6" id="KW-0472">Membrane</keyword>
<keyword evidence="2 6" id="KW-0812">Transmembrane</keyword>
<dbReference type="AlphaFoldDB" id="A0A0G4GTN5"/>
<feature type="transmembrane region" description="Helical" evidence="6">
    <location>
        <begin position="12"/>
        <end position="33"/>
    </location>
</feature>
<dbReference type="InterPro" id="IPR050186">
    <property type="entry name" value="TPT_transporter"/>
</dbReference>
<feature type="compositionally biased region" description="Gly residues" evidence="5">
    <location>
        <begin position="319"/>
        <end position="331"/>
    </location>
</feature>
<accession>A0A0G4GTN5</accession>
<dbReference type="PhylomeDB" id="A0A0G4GTN5"/>
<feature type="transmembrane region" description="Helical" evidence="6">
    <location>
        <begin position="45"/>
        <end position="70"/>
    </location>
</feature>
<dbReference type="EMBL" id="CDMZ01001536">
    <property type="protein sequence ID" value="CEM34080.1"/>
    <property type="molecule type" value="Genomic_DNA"/>
</dbReference>
<feature type="transmembrane region" description="Helical" evidence="6">
    <location>
        <begin position="157"/>
        <end position="174"/>
    </location>
</feature>
<evidence type="ECO:0000256" key="2">
    <source>
        <dbReference type="ARBA" id="ARBA00022692"/>
    </source>
</evidence>
<dbReference type="GO" id="GO:0016020">
    <property type="term" value="C:membrane"/>
    <property type="evidence" value="ECO:0007669"/>
    <property type="project" value="UniProtKB-SubCell"/>
</dbReference>
<dbReference type="VEuPathDB" id="CryptoDB:Cvel_23328"/>
<dbReference type="Pfam" id="PF03151">
    <property type="entry name" value="TPT"/>
    <property type="match status" value="1"/>
</dbReference>
<evidence type="ECO:0000259" key="7">
    <source>
        <dbReference type="Pfam" id="PF03151"/>
    </source>
</evidence>
<dbReference type="PANTHER" id="PTHR11132">
    <property type="entry name" value="SOLUTE CARRIER FAMILY 35"/>
    <property type="match status" value="1"/>
</dbReference>
<evidence type="ECO:0000256" key="4">
    <source>
        <dbReference type="ARBA" id="ARBA00023136"/>
    </source>
</evidence>
<gene>
    <name evidence="8" type="ORF">Cvel_23328</name>
</gene>
<evidence type="ECO:0000256" key="3">
    <source>
        <dbReference type="ARBA" id="ARBA00022989"/>
    </source>
</evidence>
<feature type="transmembrane region" description="Helical" evidence="6">
    <location>
        <begin position="132"/>
        <end position="151"/>
    </location>
</feature>
<feature type="transmembrane region" description="Helical" evidence="6">
    <location>
        <begin position="194"/>
        <end position="213"/>
    </location>
</feature>
<feature type="domain" description="Sugar phosphate transporter" evidence="7">
    <location>
        <begin position="19"/>
        <end position="300"/>
    </location>
</feature>
<evidence type="ECO:0000313" key="8">
    <source>
        <dbReference type="EMBL" id="CEM34080.1"/>
    </source>
</evidence>
<sequence>MAPADATAKKSSGASGTTVLAIWFFLNLLITLYSKAVFSIHKFPYPLLMTAVHIVCTSIGVEVFAMAGMFEPAQLDLNGWVQIVKFSFVFTLNVWLSNASLMAVSVALHQVVRSSTPVFTIVLTWMLFRKTYPFSVLPPVLCVCLGVALTVRSTPTWTVFGLAITLAGTCMAVLKGIATQQLQVGSMKLSSIQLLQCLCPLAIVELLALSAAFGELGAVIVDENLTWTTGMHLLGIGCVACALNLVSFKVSGLVSVLTLNIAGNVKQVATCVLSVFIFGGSLGFQLLCGIILASVGAFWYGIESRKLKATVGGADKPTPGGGNRSEGGPSGPGIEMVATGRKGDGSEVEEGKLEAVAHVLDKKPFVGGLPGSGGRAN</sequence>
<feature type="region of interest" description="Disordered" evidence="5">
    <location>
        <begin position="311"/>
        <end position="348"/>
    </location>
</feature>
<comment type="subcellular location">
    <subcellularLocation>
        <location evidence="1">Membrane</location>
        <topology evidence="1">Multi-pass membrane protein</topology>
    </subcellularLocation>
</comment>